<dbReference type="Proteomes" id="UP000527143">
    <property type="component" value="Unassembled WGS sequence"/>
</dbReference>
<reference evidence="2 3" key="1">
    <citation type="submission" date="2020-08" db="EMBL/GenBank/DDBJ databases">
        <title>Genomic Encyclopedia of Type Strains, Phase IV (KMG-IV): sequencing the most valuable type-strain genomes for metagenomic binning, comparative biology and taxonomic classification.</title>
        <authorList>
            <person name="Goeker M."/>
        </authorList>
    </citation>
    <scope>NUCLEOTIDE SEQUENCE [LARGE SCALE GENOMIC DNA]</scope>
    <source>
        <strain evidence="2 3">DSM 26736</strain>
    </source>
</reference>
<evidence type="ECO:0000313" key="3">
    <source>
        <dbReference type="Proteomes" id="UP000527143"/>
    </source>
</evidence>
<dbReference type="RefSeq" id="WP_246352496.1">
    <property type="nucleotide sequence ID" value="NZ_JACIJF010000016.1"/>
</dbReference>
<proteinExistence type="predicted"/>
<feature type="region of interest" description="Disordered" evidence="1">
    <location>
        <begin position="1"/>
        <end position="25"/>
    </location>
</feature>
<organism evidence="2 3">
    <name type="scientific">Sphingomonas xinjiangensis</name>
    <dbReference type="NCBI Taxonomy" id="643568"/>
    <lineage>
        <taxon>Bacteria</taxon>
        <taxon>Pseudomonadati</taxon>
        <taxon>Pseudomonadota</taxon>
        <taxon>Alphaproteobacteria</taxon>
        <taxon>Sphingomonadales</taxon>
        <taxon>Sphingomonadaceae</taxon>
        <taxon>Sphingomonas</taxon>
    </lineage>
</organism>
<dbReference type="EMBL" id="JACIJF010000016">
    <property type="protein sequence ID" value="MBB5712364.1"/>
    <property type="molecule type" value="Genomic_DNA"/>
</dbReference>
<dbReference type="Pfam" id="PF13730">
    <property type="entry name" value="HTH_36"/>
    <property type="match status" value="1"/>
</dbReference>
<protein>
    <submittedName>
        <fullName evidence="2">DNA-binding transcriptional ArsR family regulator</fullName>
    </submittedName>
</protein>
<feature type="compositionally biased region" description="Polar residues" evidence="1">
    <location>
        <begin position="242"/>
        <end position="252"/>
    </location>
</feature>
<dbReference type="SUPFAM" id="SSF46785">
    <property type="entry name" value="Winged helix' DNA-binding domain"/>
    <property type="match status" value="1"/>
</dbReference>
<dbReference type="Gene3D" id="1.10.10.10">
    <property type="entry name" value="Winged helix-like DNA-binding domain superfamily/Winged helix DNA-binding domain"/>
    <property type="match status" value="1"/>
</dbReference>
<name>A0A840YHI7_9SPHN</name>
<feature type="region of interest" description="Disordered" evidence="1">
    <location>
        <begin position="236"/>
        <end position="266"/>
    </location>
</feature>
<keyword evidence="3" id="KW-1185">Reference proteome</keyword>
<gene>
    <name evidence="2" type="ORF">FHT02_003623</name>
</gene>
<accession>A0A840YHI7</accession>
<dbReference type="AlphaFoldDB" id="A0A840YHI7"/>
<comment type="caution">
    <text evidence="2">The sequence shown here is derived from an EMBL/GenBank/DDBJ whole genome shotgun (WGS) entry which is preliminary data.</text>
</comment>
<keyword evidence="2" id="KW-0238">DNA-binding</keyword>
<dbReference type="InterPro" id="IPR036390">
    <property type="entry name" value="WH_DNA-bd_sf"/>
</dbReference>
<evidence type="ECO:0000256" key="1">
    <source>
        <dbReference type="SAM" id="MobiDB-lite"/>
    </source>
</evidence>
<dbReference type="GO" id="GO:0003677">
    <property type="term" value="F:DNA binding"/>
    <property type="evidence" value="ECO:0007669"/>
    <property type="project" value="UniProtKB-KW"/>
</dbReference>
<sequence length="266" mass="29548">MALSGIPLERKKKAKSGSRHPTGARVLGGSIEAGSFEHLFFVKPSKGETDRALSAARRLLDNGRRLKREERAGTRALTAYERLLTALTASFVRVYEELATLARLNAGKVYPSYEHLAEATGLGRATVARALKLLEQLGLLIRQRRFKQIEAEGPGPRWEQTSNAYRLELPARIAQYLPRWMKPAPLPDDDTHRRQAVVEETRVMVEALPSSEFAKLIVGGELGKVLSRIGAHLDREREYQKDTQPLTKSYLNGSDGVGLDGQQHSA</sequence>
<dbReference type="InterPro" id="IPR036388">
    <property type="entry name" value="WH-like_DNA-bd_sf"/>
</dbReference>
<evidence type="ECO:0000313" key="2">
    <source>
        <dbReference type="EMBL" id="MBB5712364.1"/>
    </source>
</evidence>